<evidence type="ECO:0000256" key="3">
    <source>
        <dbReference type="SAM" id="Coils"/>
    </source>
</evidence>
<comment type="function">
    <text evidence="2">Binds to DNA and alters its conformation. May be involved in regulation of gene expression, nucleoid organization and DNA protection.</text>
</comment>
<comment type="subcellular location">
    <subcellularLocation>
        <location evidence="2">Cytoplasm</location>
        <location evidence="2">Nucleoid</location>
    </subcellularLocation>
</comment>
<evidence type="ECO:0000313" key="4">
    <source>
        <dbReference type="EMBL" id="TPD57829.1"/>
    </source>
</evidence>
<dbReference type="PIRSF" id="PIRSF004555">
    <property type="entry name" value="UCP004555"/>
    <property type="match status" value="1"/>
</dbReference>
<accession>A0A501PBP7</accession>
<dbReference type="Proteomes" id="UP000319148">
    <property type="component" value="Unassembled WGS sequence"/>
</dbReference>
<dbReference type="GO" id="GO:0043590">
    <property type="term" value="C:bacterial nucleoid"/>
    <property type="evidence" value="ECO:0007669"/>
    <property type="project" value="UniProtKB-UniRule"/>
</dbReference>
<keyword evidence="2" id="KW-0963">Cytoplasm</keyword>
<comment type="similarity">
    <text evidence="2">Belongs to the YbaB/EbfC family.</text>
</comment>
<dbReference type="SUPFAM" id="SSF82607">
    <property type="entry name" value="YbaB-like"/>
    <property type="match status" value="1"/>
</dbReference>
<proteinExistence type="inferred from homology"/>
<evidence type="ECO:0000313" key="5">
    <source>
        <dbReference type="Proteomes" id="UP000319148"/>
    </source>
</evidence>
<dbReference type="HAMAP" id="MF_00274">
    <property type="entry name" value="DNA_YbaB_EbfC"/>
    <property type="match status" value="1"/>
</dbReference>
<comment type="caution">
    <text evidence="4">The sequence shown here is derived from an EMBL/GenBank/DDBJ whole genome shotgun (WGS) entry which is preliminary data.</text>
</comment>
<dbReference type="InterPro" id="IPR004401">
    <property type="entry name" value="YbaB/EbfC"/>
</dbReference>
<dbReference type="PANTHER" id="PTHR33449">
    <property type="entry name" value="NUCLEOID-ASSOCIATED PROTEIN YBAB"/>
    <property type="match status" value="1"/>
</dbReference>
<dbReference type="AlphaFoldDB" id="A0A501PBP7"/>
<sequence>MMKNLGKMMKQAQEMQSKMAEMQASLEELEVTGTAGAGLVTVTLNGKSDVKSVKIDPSLFTGDDVEVVEDLIVAACNDAKAKVEVRTQEEMQKLTGGLKLPEGFNLPF</sequence>
<protein>
    <recommendedName>
        <fullName evidence="2">Nucleoid-associated protein FIV46_17150</fullName>
    </recommendedName>
</protein>
<organism evidence="4 5">
    <name type="scientific">Emcibacter nanhaiensis</name>
    <dbReference type="NCBI Taxonomy" id="1505037"/>
    <lineage>
        <taxon>Bacteria</taxon>
        <taxon>Pseudomonadati</taxon>
        <taxon>Pseudomonadota</taxon>
        <taxon>Alphaproteobacteria</taxon>
        <taxon>Emcibacterales</taxon>
        <taxon>Emcibacteraceae</taxon>
        <taxon>Emcibacter</taxon>
    </lineage>
</organism>
<dbReference type="GO" id="GO:0005829">
    <property type="term" value="C:cytosol"/>
    <property type="evidence" value="ECO:0007669"/>
    <property type="project" value="TreeGrafter"/>
</dbReference>
<evidence type="ECO:0000256" key="2">
    <source>
        <dbReference type="HAMAP-Rule" id="MF_00274"/>
    </source>
</evidence>
<dbReference type="GO" id="GO:0003677">
    <property type="term" value="F:DNA binding"/>
    <property type="evidence" value="ECO:0007669"/>
    <property type="project" value="UniProtKB-UniRule"/>
</dbReference>
<name>A0A501PBP7_9PROT</name>
<keyword evidence="5" id="KW-1185">Reference proteome</keyword>
<evidence type="ECO:0000256" key="1">
    <source>
        <dbReference type="ARBA" id="ARBA00023125"/>
    </source>
</evidence>
<dbReference type="OrthoDB" id="9803080at2"/>
<reference evidence="5" key="1">
    <citation type="submission" date="2019-06" db="EMBL/GenBank/DDBJ databases">
        <title>The complete genome of Emcibacter congregatus ZYLT.</title>
        <authorList>
            <person name="Zhao Z."/>
        </authorList>
    </citation>
    <scope>NUCLEOTIDE SEQUENCE [LARGE SCALE GENOMIC DNA]</scope>
    <source>
        <strain evidence="5">MCCC 1A06723</strain>
    </source>
</reference>
<dbReference type="EMBL" id="VFIY01000018">
    <property type="protein sequence ID" value="TPD57829.1"/>
    <property type="molecule type" value="Genomic_DNA"/>
</dbReference>
<feature type="coiled-coil region" evidence="3">
    <location>
        <begin position="5"/>
        <end position="32"/>
    </location>
</feature>
<keyword evidence="3" id="KW-0175">Coiled coil</keyword>
<gene>
    <name evidence="4" type="ORF">FIV46_17150</name>
</gene>
<dbReference type="NCBIfam" id="TIGR00103">
    <property type="entry name" value="DNA_YbaB_EbfC"/>
    <property type="match status" value="1"/>
</dbReference>
<dbReference type="InterPro" id="IPR036894">
    <property type="entry name" value="YbaB-like_sf"/>
</dbReference>
<dbReference type="PANTHER" id="PTHR33449:SF1">
    <property type="entry name" value="NUCLEOID-ASSOCIATED PROTEIN YBAB"/>
    <property type="match status" value="1"/>
</dbReference>
<dbReference type="Pfam" id="PF02575">
    <property type="entry name" value="YbaB_DNA_bd"/>
    <property type="match status" value="1"/>
</dbReference>
<comment type="subunit">
    <text evidence="2">Homodimer.</text>
</comment>
<dbReference type="Gene3D" id="3.30.1310.10">
    <property type="entry name" value="Nucleoid-associated protein YbaB-like domain"/>
    <property type="match status" value="1"/>
</dbReference>
<keyword evidence="1 2" id="KW-0238">DNA-binding</keyword>